<evidence type="ECO:0000256" key="1">
    <source>
        <dbReference type="SAM" id="MobiDB-lite"/>
    </source>
</evidence>
<dbReference type="Proteomes" id="UP000027195">
    <property type="component" value="Unassembled WGS sequence"/>
</dbReference>
<dbReference type="HOGENOM" id="CLU_1731172_0_0_1"/>
<organism evidence="2 3">
    <name type="scientific">Botryobasidium botryosum (strain FD-172 SS1)</name>
    <dbReference type="NCBI Taxonomy" id="930990"/>
    <lineage>
        <taxon>Eukaryota</taxon>
        <taxon>Fungi</taxon>
        <taxon>Dikarya</taxon>
        <taxon>Basidiomycota</taxon>
        <taxon>Agaricomycotina</taxon>
        <taxon>Agaricomycetes</taxon>
        <taxon>Cantharellales</taxon>
        <taxon>Botryobasidiaceae</taxon>
        <taxon>Botryobasidium</taxon>
    </lineage>
</organism>
<dbReference type="InParanoid" id="A0A067N200"/>
<evidence type="ECO:0000313" key="2">
    <source>
        <dbReference type="EMBL" id="KDQ17791.1"/>
    </source>
</evidence>
<accession>A0A067N200</accession>
<keyword evidence="3" id="KW-1185">Reference proteome</keyword>
<proteinExistence type="predicted"/>
<feature type="region of interest" description="Disordered" evidence="1">
    <location>
        <begin position="44"/>
        <end position="151"/>
    </location>
</feature>
<dbReference type="AlphaFoldDB" id="A0A067N200"/>
<evidence type="ECO:0000313" key="3">
    <source>
        <dbReference type="Proteomes" id="UP000027195"/>
    </source>
</evidence>
<gene>
    <name evidence="2" type="ORF">BOTBODRAFT_53311</name>
</gene>
<name>A0A067N200_BOTB1</name>
<feature type="compositionally biased region" description="Basic and acidic residues" evidence="1">
    <location>
        <begin position="44"/>
        <end position="54"/>
    </location>
</feature>
<dbReference type="EMBL" id="KL198023">
    <property type="protein sequence ID" value="KDQ17791.1"/>
    <property type="molecule type" value="Genomic_DNA"/>
</dbReference>
<sequence>MPTRIPVWAGLGRRTPGQKVVMSAAEMERRMRVVPEIIAKRKAQEAKDAQKAQDEAQVQVQAQAQATSPTPTRNASPPVAGPSTVRPCARHGRVQQQASTPASQPVAGPSTVRARTARQPVSAPAAPAATKPDRKGKGKAPVRAAKPAWRF</sequence>
<reference evidence="3" key="1">
    <citation type="journal article" date="2014" name="Proc. Natl. Acad. Sci. U.S.A.">
        <title>Extensive sampling of basidiomycete genomes demonstrates inadequacy of the white-rot/brown-rot paradigm for wood decay fungi.</title>
        <authorList>
            <person name="Riley R."/>
            <person name="Salamov A.A."/>
            <person name="Brown D.W."/>
            <person name="Nagy L.G."/>
            <person name="Floudas D."/>
            <person name="Held B.W."/>
            <person name="Levasseur A."/>
            <person name="Lombard V."/>
            <person name="Morin E."/>
            <person name="Otillar R."/>
            <person name="Lindquist E.A."/>
            <person name="Sun H."/>
            <person name="LaButti K.M."/>
            <person name="Schmutz J."/>
            <person name="Jabbour D."/>
            <person name="Luo H."/>
            <person name="Baker S.E."/>
            <person name="Pisabarro A.G."/>
            <person name="Walton J.D."/>
            <person name="Blanchette R.A."/>
            <person name="Henrissat B."/>
            <person name="Martin F."/>
            <person name="Cullen D."/>
            <person name="Hibbett D.S."/>
            <person name="Grigoriev I.V."/>
        </authorList>
    </citation>
    <scope>NUCLEOTIDE SEQUENCE [LARGE SCALE GENOMIC DNA]</scope>
    <source>
        <strain evidence="3">FD-172 SS1</strain>
    </source>
</reference>
<feature type="compositionally biased region" description="Low complexity" evidence="1">
    <location>
        <begin position="55"/>
        <end position="66"/>
    </location>
</feature>
<protein>
    <submittedName>
        <fullName evidence="2">Uncharacterized protein</fullName>
    </submittedName>
</protein>
<feature type="compositionally biased region" description="Polar residues" evidence="1">
    <location>
        <begin position="94"/>
        <end position="103"/>
    </location>
</feature>